<dbReference type="Proteomes" id="UP001149303">
    <property type="component" value="Unassembled WGS sequence"/>
</dbReference>
<gene>
    <name evidence="1" type="ORF">LCI24_06285</name>
</gene>
<proteinExistence type="predicted"/>
<sequence length="51" mass="5807">MKIQTKKEAIAQLEKLPEKVLIRLAELSSHKEAQSYFACPIKYGAVKSFLK</sequence>
<reference evidence="1" key="1">
    <citation type="submission" date="2021-09" db="EMBL/GenBank/DDBJ databases">
        <authorList>
            <person name="Smyrli M."/>
        </authorList>
    </citation>
    <scope>NUCLEOTIDE SEQUENCE</scope>
    <source>
        <strain evidence="1">LAR25</strain>
    </source>
</reference>
<keyword evidence="2" id="KW-1185">Reference proteome</keyword>
<dbReference type="EMBL" id="JAIWJY010000003">
    <property type="protein sequence ID" value="MDE1206403.1"/>
    <property type="molecule type" value="Genomic_DNA"/>
</dbReference>
<dbReference type="AlphaFoldDB" id="A0A9X4ENJ5"/>
<dbReference type="RefSeq" id="WP_274635355.1">
    <property type="nucleotide sequence ID" value="NZ_JAIWJY010000003.1"/>
</dbReference>
<organism evidence="1 2">
    <name type="scientific">Tenacibaculum larymnensis</name>
    <dbReference type="NCBI Taxonomy" id="2878201"/>
    <lineage>
        <taxon>Bacteria</taxon>
        <taxon>Pseudomonadati</taxon>
        <taxon>Bacteroidota</taxon>
        <taxon>Flavobacteriia</taxon>
        <taxon>Flavobacteriales</taxon>
        <taxon>Flavobacteriaceae</taxon>
        <taxon>Tenacibaculum</taxon>
    </lineage>
</organism>
<protein>
    <submittedName>
        <fullName evidence="1">Uncharacterized protein</fullName>
    </submittedName>
</protein>
<evidence type="ECO:0000313" key="1">
    <source>
        <dbReference type="EMBL" id="MDE1206403.1"/>
    </source>
</evidence>
<comment type="caution">
    <text evidence="1">The sequence shown here is derived from an EMBL/GenBank/DDBJ whole genome shotgun (WGS) entry which is preliminary data.</text>
</comment>
<name>A0A9X4ENJ5_9FLAO</name>
<accession>A0A9X4ENJ5</accession>
<evidence type="ECO:0000313" key="2">
    <source>
        <dbReference type="Proteomes" id="UP001149303"/>
    </source>
</evidence>